<dbReference type="PRINTS" id="PR00483">
    <property type="entry name" value="BACPHPHTASE"/>
</dbReference>
<feature type="signal peptide" evidence="1">
    <location>
        <begin position="1"/>
        <end position="25"/>
    </location>
</feature>
<dbReference type="SMART" id="SM00014">
    <property type="entry name" value="acidPPc"/>
    <property type="match status" value="1"/>
</dbReference>
<dbReference type="InterPro" id="IPR001011">
    <property type="entry name" value="Acid_Pase_classA_bac"/>
</dbReference>
<reference evidence="3 4" key="1">
    <citation type="submission" date="2018-02" db="EMBL/GenBank/DDBJ databases">
        <authorList>
            <person name="Cohen D.B."/>
            <person name="Kent A.D."/>
        </authorList>
    </citation>
    <scope>NUCLEOTIDE SEQUENCE [LARGE SCALE GENOMIC DNA]</scope>
    <source>
        <strain evidence="3">1</strain>
    </source>
</reference>
<dbReference type="RefSeq" id="WP_105184605.1">
    <property type="nucleotide sequence ID" value="NZ_BAAAGO010000025.1"/>
</dbReference>
<keyword evidence="1" id="KW-0732">Signal</keyword>
<dbReference type="SUPFAM" id="SSF48317">
    <property type="entry name" value="Acid phosphatase/Vanadium-dependent haloperoxidase"/>
    <property type="match status" value="1"/>
</dbReference>
<feature type="domain" description="Phosphatidic acid phosphatase type 2/haloperoxidase" evidence="2">
    <location>
        <begin position="203"/>
        <end position="306"/>
    </location>
</feature>
<evidence type="ECO:0000259" key="2">
    <source>
        <dbReference type="SMART" id="SM00014"/>
    </source>
</evidence>
<dbReference type="InterPro" id="IPR036938">
    <property type="entry name" value="PAP2/HPO_sf"/>
</dbReference>
<dbReference type="GO" id="GO:0003993">
    <property type="term" value="F:acid phosphatase activity"/>
    <property type="evidence" value="ECO:0007669"/>
    <property type="project" value="InterPro"/>
</dbReference>
<keyword evidence="4" id="KW-1185">Reference proteome</keyword>
<dbReference type="Pfam" id="PF01569">
    <property type="entry name" value="PAP2"/>
    <property type="match status" value="1"/>
</dbReference>
<name>A0A2N9JD51_9ACTN</name>
<protein>
    <submittedName>
        <fullName evidence="3">Acid phosphatase</fullName>
    </submittedName>
</protein>
<dbReference type="KEGG" id="mgg:MPLG2_0310"/>
<organism evidence="3 4">
    <name type="scientific">Micropruina glycogenica</name>
    <dbReference type="NCBI Taxonomy" id="75385"/>
    <lineage>
        <taxon>Bacteria</taxon>
        <taxon>Bacillati</taxon>
        <taxon>Actinomycetota</taxon>
        <taxon>Actinomycetes</taxon>
        <taxon>Propionibacteriales</taxon>
        <taxon>Nocardioidaceae</taxon>
        <taxon>Micropruina</taxon>
    </lineage>
</organism>
<sequence>MHRRRAAGVLLVALTVGLTTQPAAAASGYSSDKTKPDLSAALAAFNYRWRASGKADLSGTVKDVVTLAWNDRVASWVNHNATSVQRFRALQDAEYRSADGSGYDQSITVADGLGQRLGALYVEGRLTGKLPLTSKLLSNTDGTIGRYVTTGALKKQFGYPRPFLPADPKAAAVPGDSSVCAASRVNASSLASMRKGQPWADAAGNLLITRVADATDTSGRFSAKPVKLSGDYGSSGLCTGGSFPSGHTTSAYLSGIALATLLPELAPSILARTSEAANNRVVLGVHYPLDVIGGRINGQAGVTQRWVDKKFRDANILTARKELVAYLEKSCGAALAVCIAGDQPYANRPYGASAVPGGSSQAVTDRASALAVYTERLGYGFAARFASSATSVPSKAEYLLVTAFPTLSLKQRRAILAQTEAGAGNPLDTTSRGGVFSKGPGSWQRLNLAAAMSATVRLSADGTVTVIAVGGAPTVVRD</sequence>
<dbReference type="Proteomes" id="UP000238164">
    <property type="component" value="Chromosome 1"/>
</dbReference>
<dbReference type="InterPro" id="IPR000326">
    <property type="entry name" value="PAP2/HPO"/>
</dbReference>
<evidence type="ECO:0000256" key="1">
    <source>
        <dbReference type="SAM" id="SignalP"/>
    </source>
</evidence>
<dbReference type="GO" id="GO:0030288">
    <property type="term" value="C:outer membrane-bounded periplasmic space"/>
    <property type="evidence" value="ECO:0007669"/>
    <property type="project" value="InterPro"/>
</dbReference>
<accession>A0A2N9JD51</accession>
<dbReference type="Gene3D" id="1.20.144.10">
    <property type="entry name" value="Phosphatidic acid phosphatase type 2/haloperoxidase"/>
    <property type="match status" value="1"/>
</dbReference>
<evidence type="ECO:0000313" key="3">
    <source>
        <dbReference type="EMBL" id="SPD85346.1"/>
    </source>
</evidence>
<dbReference type="EMBL" id="LT985188">
    <property type="protein sequence ID" value="SPD85346.1"/>
    <property type="molecule type" value="Genomic_DNA"/>
</dbReference>
<evidence type="ECO:0000313" key="4">
    <source>
        <dbReference type="Proteomes" id="UP000238164"/>
    </source>
</evidence>
<dbReference type="AlphaFoldDB" id="A0A2N9JD51"/>
<dbReference type="OrthoDB" id="9805301at2"/>
<proteinExistence type="predicted"/>
<feature type="chain" id="PRO_5014821992" evidence="1">
    <location>
        <begin position="26"/>
        <end position="478"/>
    </location>
</feature>
<gene>
    <name evidence="3" type="ORF">MPLG2_0310</name>
</gene>